<feature type="transmembrane region" description="Helical" evidence="2">
    <location>
        <begin position="25"/>
        <end position="44"/>
    </location>
</feature>
<dbReference type="PANTHER" id="PTHR12042:SF21">
    <property type="entry name" value="ALPHA1,4-GALACTOSYLTRANSFERASE 1-RELATED"/>
    <property type="match status" value="1"/>
</dbReference>
<keyword evidence="2" id="KW-0812">Transmembrane</keyword>
<dbReference type="GeneID" id="29004214"/>
<comment type="similarity">
    <text evidence="1">Belongs to the glycosyltransferase 32 family.</text>
</comment>
<dbReference type="VEuPathDB" id="FungiDB:PHYBLDRAFT_77890"/>
<dbReference type="RefSeq" id="XP_018292034.1">
    <property type="nucleotide sequence ID" value="XM_018443309.1"/>
</dbReference>
<dbReference type="GO" id="GO:0006688">
    <property type="term" value="P:glycosphingolipid biosynthetic process"/>
    <property type="evidence" value="ECO:0007669"/>
    <property type="project" value="TreeGrafter"/>
</dbReference>
<dbReference type="InterPro" id="IPR051981">
    <property type="entry name" value="Glycosyltransf_32"/>
</dbReference>
<dbReference type="STRING" id="763407.A0A167MU68"/>
<gene>
    <name evidence="3" type="ORF">PHYBLDRAFT_77890</name>
</gene>
<dbReference type="Pfam" id="PF04488">
    <property type="entry name" value="Gly_transf_sug"/>
    <property type="match status" value="1"/>
</dbReference>
<keyword evidence="2" id="KW-1133">Transmembrane helix</keyword>
<dbReference type="AlphaFoldDB" id="A0A167MU68"/>
<dbReference type="Gene3D" id="3.90.550.20">
    <property type="match status" value="1"/>
</dbReference>
<dbReference type="PANTHER" id="PTHR12042">
    <property type="entry name" value="LACTOSYLCERAMIDE 4-ALPHA-GALACTOSYLTRANSFERASE ALPHA- 1,4-GALACTOSYLTRANSFERASE"/>
    <property type="match status" value="1"/>
</dbReference>
<evidence type="ECO:0000313" key="4">
    <source>
        <dbReference type="Proteomes" id="UP000077315"/>
    </source>
</evidence>
<evidence type="ECO:0000256" key="2">
    <source>
        <dbReference type="SAM" id="Phobius"/>
    </source>
</evidence>
<dbReference type="Proteomes" id="UP000077315">
    <property type="component" value="Unassembled WGS sequence"/>
</dbReference>
<dbReference type="InParanoid" id="A0A167MU68"/>
<keyword evidence="2" id="KW-0472">Membrane</keyword>
<dbReference type="GO" id="GO:0016020">
    <property type="term" value="C:membrane"/>
    <property type="evidence" value="ECO:0007669"/>
    <property type="project" value="GOC"/>
</dbReference>
<evidence type="ECO:0008006" key="5">
    <source>
        <dbReference type="Google" id="ProtNLM"/>
    </source>
</evidence>
<evidence type="ECO:0000313" key="3">
    <source>
        <dbReference type="EMBL" id="OAD73994.1"/>
    </source>
</evidence>
<proteinExistence type="inferred from homology"/>
<name>A0A167MU68_PHYB8</name>
<sequence>MISCLPTHTTINNPRLRRTLWNSIFNIKFIASLVIIVIATFLIACRLEANARVFPQEWVSPRQPQINYPLSNCLNLPNNSPYRHGQASHTISITPGVPLWRADTCYDFAGLIKPSIKPVLQDTIFHTYWSTNITGFGDKQLDTLRSFVATQNPNSTKLFVWVPSTDTKALVFSAQWKMAQELAPKRIEYRTIDHKALTQNTPLADYVDDWRNHVYNTHTNQDMLLRLLVLSQYGGLWFDMDTLLVRDMGPLLEYEWISQGDCKTSMEGNPFDGGLLHFKKQSPFVCEMLEVAVDQFNIIKQTNTRFPVDNSQAKLLKLTANTPETFGAQLYYGVYRNILHHHIKPWSSLPWCFTDGTMCNSANALPKLTSESKVDSRRISQIFAYRWHGKWTSQPGALYRYITHTHQKITS</sequence>
<protein>
    <recommendedName>
        <fullName evidence="5">Glycosyltransferase family 32 protein</fullName>
    </recommendedName>
</protein>
<dbReference type="OrthoDB" id="409543at2759"/>
<dbReference type="InterPro" id="IPR029044">
    <property type="entry name" value="Nucleotide-diphossugar_trans"/>
</dbReference>
<dbReference type="GO" id="GO:0016758">
    <property type="term" value="F:hexosyltransferase activity"/>
    <property type="evidence" value="ECO:0007669"/>
    <property type="project" value="TreeGrafter"/>
</dbReference>
<dbReference type="InterPro" id="IPR007577">
    <property type="entry name" value="GlycoTrfase_DXD_sugar-bd_CS"/>
</dbReference>
<keyword evidence="4" id="KW-1185">Reference proteome</keyword>
<reference evidence="4" key="1">
    <citation type="submission" date="2015-06" db="EMBL/GenBank/DDBJ databases">
        <title>Expansion of signal transduction pathways in fungi by whole-genome duplication.</title>
        <authorList>
            <consortium name="DOE Joint Genome Institute"/>
            <person name="Corrochano L.M."/>
            <person name="Kuo A."/>
            <person name="Marcet-Houben M."/>
            <person name="Polaino S."/>
            <person name="Salamov A."/>
            <person name="Villalobos J.M."/>
            <person name="Alvarez M.I."/>
            <person name="Avalos J."/>
            <person name="Benito E.P."/>
            <person name="Benoit I."/>
            <person name="Burger G."/>
            <person name="Camino L.P."/>
            <person name="Canovas D."/>
            <person name="Cerda-Olmedo E."/>
            <person name="Cheng J.-F."/>
            <person name="Dominguez A."/>
            <person name="Elias M."/>
            <person name="Eslava A.P."/>
            <person name="Glaser F."/>
            <person name="Grimwood J."/>
            <person name="Gutierrez G."/>
            <person name="Heitman J."/>
            <person name="Henrissat B."/>
            <person name="Iturriaga E.A."/>
            <person name="Lang B.F."/>
            <person name="Lavin J.L."/>
            <person name="Lee S."/>
            <person name="Li W."/>
            <person name="Lindquist E."/>
            <person name="Lopez-Garcia S."/>
            <person name="Luque E.M."/>
            <person name="Marcos A.T."/>
            <person name="Martin J."/>
            <person name="McCluskey K."/>
            <person name="Medina H.R."/>
            <person name="Miralles-Duran A."/>
            <person name="Miyazaki A."/>
            <person name="Munoz-Torres E."/>
            <person name="Oguiza J.A."/>
            <person name="Ohm R."/>
            <person name="Olmedo M."/>
            <person name="Orejas M."/>
            <person name="Ortiz-Castellanos L."/>
            <person name="Pisabarro A.G."/>
            <person name="Rodriguez-Romero J."/>
            <person name="Ruiz-Herrera J."/>
            <person name="Ruiz-Vazquez R."/>
            <person name="Sanz C."/>
            <person name="Schackwitz W."/>
            <person name="Schmutz J."/>
            <person name="Shahriari M."/>
            <person name="Shelest E."/>
            <person name="Silva-Franco F."/>
            <person name="Soanes D."/>
            <person name="Syed K."/>
            <person name="Tagua V.G."/>
            <person name="Talbot N.J."/>
            <person name="Thon M."/>
            <person name="De vries R.P."/>
            <person name="Wiebenga A."/>
            <person name="Yadav J.S."/>
            <person name="Braun E.L."/>
            <person name="Baker S."/>
            <person name="Garre V."/>
            <person name="Horwitz B."/>
            <person name="Torres-Martinez S."/>
            <person name="Idnurm A."/>
            <person name="Herrera-Estrella A."/>
            <person name="Gabaldon T."/>
            <person name="Grigoriev I.V."/>
        </authorList>
    </citation>
    <scope>NUCLEOTIDE SEQUENCE [LARGE SCALE GENOMIC DNA]</scope>
    <source>
        <strain evidence="4">NRRL 1555(-)</strain>
    </source>
</reference>
<evidence type="ECO:0000256" key="1">
    <source>
        <dbReference type="ARBA" id="ARBA00009003"/>
    </source>
</evidence>
<dbReference type="SUPFAM" id="SSF53448">
    <property type="entry name" value="Nucleotide-diphospho-sugar transferases"/>
    <property type="match status" value="1"/>
</dbReference>
<dbReference type="EMBL" id="KV440980">
    <property type="protein sequence ID" value="OAD73994.1"/>
    <property type="molecule type" value="Genomic_DNA"/>
</dbReference>
<accession>A0A167MU68</accession>
<organism evidence="3 4">
    <name type="scientific">Phycomyces blakesleeanus (strain ATCC 8743b / DSM 1359 / FGSC 10004 / NBRC 33097 / NRRL 1555)</name>
    <dbReference type="NCBI Taxonomy" id="763407"/>
    <lineage>
        <taxon>Eukaryota</taxon>
        <taxon>Fungi</taxon>
        <taxon>Fungi incertae sedis</taxon>
        <taxon>Mucoromycota</taxon>
        <taxon>Mucoromycotina</taxon>
        <taxon>Mucoromycetes</taxon>
        <taxon>Mucorales</taxon>
        <taxon>Phycomycetaceae</taxon>
        <taxon>Phycomyces</taxon>
    </lineage>
</organism>